<reference evidence="2" key="1">
    <citation type="journal article" date="2005" name="Nature">
        <title>The map-based sequence of the rice genome.</title>
        <authorList>
            <consortium name="International rice genome sequencing project (IRGSP)"/>
            <person name="Matsumoto T."/>
            <person name="Wu J."/>
            <person name="Kanamori H."/>
            <person name="Katayose Y."/>
            <person name="Fujisawa M."/>
            <person name="Namiki N."/>
            <person name="Mizuno H."/>
            <person name="Yamamoto K."/>
            <person name="Antonio B.A."/>
            <person name="Baba T."/>
            <person name="Sakata K."/>
            <person name="Nagamura Y."/>
            <person name="Aoki H."/>
            <person name="Arikawa K."/>
            <person name="Arita K."/>
            <person name="Bito T."/>
            <person name="Chiden Y."/>
            <person name="Fujitsuka N."/>
            <person name="Fukunaka R."/>
            <person name="Hamada M."/>
            <person name="Harada C."/>
            <person name="Hayashi A."/>
            <person name="Hijishita S."/>
            <person name="Honda M."/>
            <person name="Hosokawa S."/>
            <person name="Ichikawa Y."/>
            <person name="Idonuma A."/>
            <person name="Iijima M."/>
            <person name="Ikeda M."/>
            <person name="Ikeno M."/>
            <person name="Ito K."/>
            <person name="Ito S."/>
            <person name="Ito T."/>
            <person name="Ito Y."/>
            <person name="Ito Y."/>
            <person name="Iwabuchi A."/>
            <person name="Kamiya K."/>
            <person name="Karasawa W."/>
            <person name="Kurita K."/>
            <person name="Katagiri S."/>
            <person name="Kikuta A."/>
            <person name="Kobayashi H."/>
            <person name="Kobayashi N."/>
            <person name="Machita K."/>
            <person name="Maehara T."/>
            <person name="Masukawa M."/>
            <person name="Mizubayashi T."/>
            <person name="Mukai Y."/>
            <person name="Nagasaki H."/>
            <person name="Nagata Y."/>
            <person name="Naito S."/>
            <person name="Nakashima M."/>
            <person name="Nakama Y."/>
            <person name="Nakamichi Y."/>
            <person name="Nakamura M."/>
            <person name="Meguro A."/>
            <person name="Negishi M."/>
            <person name="Ohta I."/>
            <person name="Ohta T."/>
            <person name="Okamoto M."/>
            <person name="Ono N."/>
            <person name="Saji S."/>
            <person name="Sakaguchi M."/>
            <person name="Sakai K."/>
            <person name="Shibata M."/>
            <person name="Shimokawa T."/>
            <person name="Song J."/>
            <person name="Takazaki Y."/>
            <person name="Terasawa K."/>
            <person name="Tsugane M."/>
            <person name="Tsuji K."/>
            <person name="Ueda S."/>
            <person name="Waki K."/>
            <person name="Yamagata H."/>
            <person name="Yamamoto M."/>
            <person name="Yamamoto S."/>
            <person name="Yamane H."/>
            <person name="Yoshiki S."/>
            <person name="Yoshihara R."/>
            <person name="Yukawa K."/>
            <person name="Zhong H."/>
            <person name="Yano M."/>
            <person name="Yuan Q."/>
            <person name="Ouyang S."/>
            <person name="Liu J."/>
            <person name="Jones K.M."/>
            <person name="Gansberger K."/>
            <person name="Moffat K."/>
            <person name="Hill J."/>
            <person name="Bera J."/>
            <person name="Fadrosh D."/>
            <person name="Jin S."/>
            <person name="Johri S."/>
            <person name="Kim M."/>
            <person name="Overton L."/>
            <person name="Reardon M."/>
            <person name="Tsitrin T."/>
            <person name="Vuong H."/>
            <person name="Weaver B."/>
            <person name="Ciecko A."/>
            <person name="Tallon L."/>
            <person name="Jackson J."/>
            <person name="Pai G."/>
            <person name="Aken S.V."/>
            <person name="Utterback T."/>
            <person name="Reidmuller S."/>
            <person name="Feldblyum T."/>
            <person name="Hsiao J."/>
            <person name="Zismann V."/>
            <person name="Iobst S."/>
            <person name="de Vazeille A.R."/>
            <person name="Buell C.R."/>
            <person name="Ying K."/>
            <person name="Li Y."/>
            <person name="Lu T."/>
            <person name="Huang Y."/>
            <person name="Zhao Q."/>
            <person name="Feng Q."/>
            <person name="Zhang L."/>
            <person name="Zhu J."/>
            <person name="Weng Q."/>
            <person name="Mu J."/>
            <person name="Lu Y."/>
            <person name="Fan D."/>
            <person name="Liu Y."/>
            <person name="Guan J."/>
            <person name="Zhang Y."/>
            <person name="Yu S."/>
            <person name="Liu X."/>
            <person name="Zhang Y."/>
            <person name="Hong G."/>
            <person name="Han B."/>
            <person name="Choisne N."/>
            <person name="Demange N."/>
            <person name="Orjeda G."/>
            <person name="Samain S."/>
            <person name="Cattolico L."/>
            <person name="Pelletier E."/>
            <person name="Couloux A."/>
            <person name="Segurens B."/>
            <person name="Wincker P."/>
            <person name="D'Hont A."/>
            <person name="Scarpelli C."/>
            <person name="Weissenbach J."/>
            <person name="Salanoubat M."/>
            <person name="Quetier F."/>
            <person name="Yu Y."/>
            <person name="Kim H.R."/>
            <person name="Rambo T."/>
            <person name="Currie J."/>
            <person name="Collura K."/>
            <person name="Luo M."/>
            <person name="Yang T."/>
            <person name="Ammiraju J.S.S."/>
            <person name="Engler F."/>
            <person name="Soderlund C."/>
            <person name="Wing R.A."/>
            <person name="Palmer L.E."/>
            <person name="de la Bastide M."/>
            <person name="Spiegel L."/>
            <person name="Nascimento L."/>
            <person name="Zutavern T."/>
            <person name="O'Shaughnessy A."/>
            <person name="Dike S."/>
            <person name="Dedhia N."/>
            <person name="Preston R."/>
            <person name="Balija V."/>
            <person name="McCombie W.R."/>
            <person name="Chow T."/>
            <person name="Chen H."/>
            <person name="Chung M."/>
            <person name="Chen C."/>
            <person name="Shaw J."/>
            <person name="Wu H."/>
            <person name="Hsiao K."/>
            <person name="Chao Y."/>
            <person name="Chu M."/>
            <person name="Cheng C."/>
            <person name="Hour A."/>
            <person name="Lee P."/>
            <person name="Lin S."/>
            <person name="Lin Y."/>
            <person name="Liou J."/>
            <person name="Liu S."/>
            <person name="Hsing Y."/>
            <person name="Raghuvanshi S."/>
            <person name="Mohanty A."/>
            <person name="Bharti A.K."/>
            <person name="Gaur A."/>
            <person name="Gupta V."/>
            <person name="Kumar D."/>
            <person name="Ravi V."/>
            <person name="Vij S."/>
            <person name="Kapur A."/>
            <person name="Khurana P."/>
            <person name="Khurana P."/>
            <person name="Khurana J.P."/>
            <person name="Tyagi A.K."/>
            <person name="Gaikwad K."/>
            <person name="Singh A."/>
            <person name="Dalal V."/>
            <person name="Srivastava S."/>
            <person name="Dixit A."/>
            <person name="Pal A.K."/>
            <person name="Ghazi I.A."/>
            <person name="Yadav M."/>
            <person name="Pandit A."/>
            <person name="Bhargava A."/>
            <person name="Sureshbabu K."/>
            <person name="Batra K."/>
            <person name="Sharma T.R."/>
            <person name="Mohapatra T."/>
            <person name="Singh N.K."/>
            <person name="Messing J."/>
            <person name="Nelson A.B."/>
            <person name="Fuks G."/>
            <person name="Kavchok S."/>
            <person name="Keizer G."/>
            <person name="Linton E."/>
            <person name="Llaca V."/>
            <person name="Song R."/>
            <person name="Tanyolac B."/>
            <person name="Young S."/>
            <person name="Ho-Il K."/>
            <person name="Hahn J.H."/>
            <person name="Sangsakoo G."/>
            <person name="Vanavichit A."/>
            <person name="de Mattos Luiz.A.T."/>
            <person name="Zimmer P.D."/>
            <person name="Malone G."/>
            <person name="Dellagostin O."/>
            <person name="de Oliveira A.C."/>
            <person name="Bevan M."/>
            <person name="Bancroft I."/>
            <person name="Minx P."/>
            <person name="Cordum H."/>
            <person name="Wilson R."/>
            <person name="Cheng Z."/>
            <person name="Jin W."/>
            <person name="Jiang J."/>
            <person name="Leong S.A."/>
            <person name="Iwama H."/>
            <person name="Gojobori T."/>
            <person name="Itoh T."/>
            <person name="Niimura Y."/>
            <person name="Fujii Y."/>
            <person name="Habara T."/>
            <person name="Sakai H."/>
            <person name="Sato Y."/>
            <person name="Wilson G."/>
            <person name="Kumar K."/>
            <person name="McCouch S."/>
            <person name="Juretic N."/>
            <person name="Hoen D."/>
            <person name="Wright S."/>
            <person name="Bruskiewich R."/>
            <person name="Bureau T."/>
            <person name="Miyao A."/>
            <person name="Hirochika H."/>
            <person name="Nishikawa T."/>
            <person name="Kadowaki K."/>
            <person name="Sugiura M."/>
            <person name="Burr B."/>
            <person name="Sasaki T."/>
        </authorList>
    </citation>
    <scope>NUCLEOTIDE SEQUENCE [LARGE SCALE GENOMIC DNA]</scope>
    <source>
        <strain evidence="2">cv. Nipponbare</strain>
    </source>
</reference>
<sequence>MALVGPPTVDYTYARFTAMFSDLIVTYTHAICGLETNVKVIATGSALVYRSTDFLHWEWNVASMHSSAVIPILG</sequence>
<protein>
    <submittedName>
        <fullName evidence="1">Uncharacterized protein</fullName>
    </submittedName>
</protein>
<dbReference type="Proteomes" id="UP000000763">
    <property type="component" value="Chromosome 9"/>
</dbReference>
<dbReference type="AlphaFoldDB" id="Q69NF9"/>
<proteinExistence type="predicted"/>
<dbReference type="EMBL" id="AP005682">
    <property type="protein sequence ID" value="BAD33768.1"/>
    <property type="molecule type" value="Genomic_DNA"/>
</dbReference>
<accession>Q69NF9</accession>
<name>Q69NF9_ORYSJ</name>
<organism evidence="1 2">
    <name type="scientific">Oryza sativa subsp. japonica</name>
    <name type="common">Rice</name>
    <dbReference type="NCBI Taxonomy" id="39947"/>
    <lineage>
        <taxon>Eukaryota</taxon>
        <taxon>Viridiplantae</taxon>
        <taxon>Streptophyta</taxon>
        <taxon>Embryophyta</taxon>
        <taxon>Tracheophyta</taxon>
        <taxon>Spermatophyta</taxon>
        <taxon>Magnoliopsida</taxon>
        <taxon>Liliopsida</taxon>
        <taxon>Poales</taxon>
        <taxon>Poaceae</taxon>
        <taxon>BOP clade</taxon>
        <taxon>Oryzoideae</taxon>
        <taxon>Oryzeae</taxon>
        <taxon>Oryzinae</taxon>
        <taxon>Oryza</taxon>
        <taxon>Oryza sativa</taxon>
    </lineage>
</organism>
<evidence type="ECO:0000313" key="2">
    <source>
        <dbReference type="Proteomes" id="UP000000763"/>
    </source>
</evidence>
<reference evidence="2" key="2">
    <citation type="journal article" date="2008" name="Nucleic Acids Res.">
        <title>The rice annotation project database (RAP-DB): 2008 update.</title>
        <authorList>
            <consortium name="The rice annotation project (RAP)"/>
        </authorList>
    </citation>
    <scope>GENOME REANNOTATION</scope>
    <source>
        <strain evidence="2">cv. Nipponbare</strain>
    </source>
</reference>
<gene>
    <name evidence="1" type="primary">OJ1531_B07.19</name>
</gene>
<evidence type="ECO:0000313" key="1">
    <source>
        <dbReference type="EMBL" id="BAD33768.1"/>
    </source>
</evidence>